<dbReference type="AlphaFoldDB" id="A0A2T4J8A2"/>
<keyword evidence="4" id="KW-0804">Transcription</keyword>
<evidence type="ECO:0000256" key="4">
    <source>
        <dbReference type="ARBA" id="ARBA00023163"/>
    </source>
</evidence>
<dbReference type="PROSITE" id="PS50931">
    <property type="entry name" value="HTH_LYSR"/>
    <property type="match status" value="1"/>
</dbReference>
<dbReference type="FunFam" id="1.10.10.10:FF:000001">
    <property type="entry name" value="LysR family transcriptional regulator"/>
    <property type="match status" value="1"/>
</dbReference>
<dbReference type="Gene3D" id="1.10.10.10">
    <property type="entry name" value="Winged helix-like DNA-binding domain superfamily/Winged helix DNA-binding domain"/>
    <property type="match status" value="1"/>
</dbReference>
<name>A0A2T4J8A2_FUSBL</name>
<dbReference type="SUPFAM" id="SSF46785">
    <property type="entry name" value="Winged helix' DNA-binding domain"/>
    <property type="match status" value="1"/>
</dbReference>
<dbReference type="PANTHER" id="PTHR30346">
    <property type="entry name" value="TRANSCRIPTIONAL DUAL REGULATOR HCAR-RELATED"/>
    <property type="match status" value="1"/>
</dbReference>
<dbReference type="PRINTS" id="PR00039">
    <property type="entry name" value="HTHLYSR"/>
</dbReference>
<evidence type="ECO:0000256" key="2">
    <source>
        <dbReference type="ARBA" id="ARBA00023015"/>
    </source>
</evidence>
<evidence type="ECO:0000313" key="7">
    <source>
        <dbReference type="Proteomes" id="UP000241362"/>
    </source>
</evidence>
<dbReference type="CDD" id="cd08412">
    <property type="entry name" value="PBP2_PAO1_like"/>
    <property type="match status" value="1"/>
</dbReference>
<dbReference type="InterPro" id="IPR036390">
    <property type="entry name" value="WH_DNA-bd_sf"/>
</dbReference>
<dbReference type="InterPro" id="IPR005119">
    <property type="entry name" value="LysR_subst-bd"/>
</dbReference>
<dbReference type="Pfam" id="PF03466">
    <property type="entry name" value="LysR_substrate"/>
    <property type="match status" value="1"/>
</dbReference>
<comment type="caution">
    <text evidence="6">The sequence shown here is derived from an EMBL/GenBank/DDBJ whole genome shotgun (WGS) entry which is preliminary data.</text>
</comment>
<dbReference type="Pfam" id="PF00126">
    <property type="entry name" value="HTH_1"/>
    <property type="match status" value="1"/>
</dbReference>
<proteinExistence type="inferred from homology"/>
<organism evidence="6 7">
    <name type="scientific">Fuscovulum blasticum DSM 2131</name>
    <dbReference type="NCBI Taxonomy" id="1188250"/>
    <lineage>
        <taxon>Bacteria</taxon>
        <taxon>Pseudomonadati</taxon>
        <taxon>Pseudomonadota</taxon>
        <taxon>Alphaproteobacteria</taxon>
        <taxon>Rhodobacterales</taxon>
        <taxon>Paracoccaceae</taxon>
        <taxon>Pseudogemmobacter</taxon>
    </lineage>
</organism>
<dbReference type="GO" id="GO:0003677">
    <property type="term" value="F:DNA binding"/>
    <property type="evidence" value="ECO:0007669"/>
    <property type="project" value="UniProtKB-KW"/>
</dbReference>
<dbReference type="Proteomes" id="UP000241362">
    <property type="component" value="Unassembled WGS sequence"/>
</dbReference>
<dbReference type="EMBL" id="PZKE01000009">
    <property type="protein sequence ID" value="PTE14124.1"/>
    <property type="molecule type" value="Genomic_DNA"/>
</dbReference>
<feature type="domain" description="HTH lysR-type" evidence="5">
    <location>
        <begin position="5"/>
        <end position="63"/>
    </location>
</feature>
<accession>A0A2T4J8A2</accession>
<reference evidence="6 7" key="1">
    <citation type="submission" date="2018-03" db="EMBL/GenBank/DDBJ databases">
        <title>Rhodobacter blasticus.</title>
        <authorList>
            <person name="Meyer T.E."/>
            <person name="Miller S."/>
            <person name="Lodha T."/>
            <person name="Gandham S."/>
            <person name="Chintalapati S."/>
            <person name="Chintalapati V.R."/>
        </authorList>
    </citation>
    <scope>NUCLEOTIDE SEQUENCE [LARGE SCALE GENOMIC DNA]</scope>
    <source>
        <strain evidence="6 7">DSM 2131</strain>
    </source>
</reference>
<evidence type="ECO:0000256" key="3">
    <source>
        <dbReference type="ARBA" id="ARBA00023125"/>
    </source>
</evidence>
<dbReference type="RefSeq" id="WP_107673551.1">
    <property type="nucleotide sequence ID" value="NZ_PZKE01000009.1"/>
</dbReference>
<keyword evidence="2" id="KW-0805">Transcription regulation</keyword>
<evidence type="ECO:0000259" key="5">
    <source>
        <dbReference type="PROSITE" id="PS50931"/>
    </source>
</evidence>
<protein>
    <submittedName>
        <fullName evidence="6">LysR family transcriptional regulator</fullName>
    </submittedName>
</protein>
<dbReference type="SUPFAM" id="SSF53850">
    <property type="entry name" value="Periplasmic binding protein-like II"/>
    <property type="match status" value="1"/>
</dbReference>
<dbReference type="InterPro" id="IPR000847">
    <property type="entry name" value="LysR_HTH_N"/>
</dbReference>
<sequence length="303" mass="32537">MALRFTLRQLEYLVAVGETGSIAAAADRVNVSSPSISTAIAQLEQEFGLPLFVRRHAQGLSLTQGGRQFVDEARAVLAAAGRLNDLANAITGQVRGPLSVGCLVTFAQVLLPGLRRSFTARFPEVDFRQSEHHQAEIFEGLRQARLDVALTYDLDIPPDLSFVPLISLPPYALLPVGHPLAARASVTPADLAPLPMVLLDLPFSTDYFLETFRPLGRKPQIVERTRDIGVMRAMVANGFGYSIANIRPAPETAPDGQPLVTVPLQGPPPLDLGLVLTEGAKGALTIRAFIDHCRDRLAGGAPA</sequence>
<dbReference type="GO" id="GO:0003700">
    <property type="term" value="F:DNA-binding transcription factor activity"/>
    <property type="evidence" value="ECO:0007669"/>
    <property type="project" value="InterPro"/>
</dbReference>
<dbReference type="Gene3D" id="3.40.190.10">
    <property type="entry name" value="Periplasmic binding protein-like II"/>
    <property type="match status" value="2"/>
</dbReference>
<keyword evidence="7" id="KW-1185">Reference proteome</keyword>
<comment type="similarity">
    <text evidence="1">Belongs to the LysR transcriptional regulatory family.</text>
</comment>
<dbReference type="GO" id="GO:0032993">
    <property type="term" value="C:protein-DNA complex"/>
    <property type="evidence" value="ECO:0007669"/>
    <property type="project" value="TreeGrafter"/>
</dbReference>
<gene>
    <name evidence="6" type="ORF">C5F44_10845</name>
</gene>
<dbReference type="PANTHER" id="PTHR30346:SF0">
    <property type="entry name" value="HCA OPERON TRANSCRIPTIONAL ACTIVATOR HCAR"/>
    <property type="match status" value="1"/>
</dbReference>
<evidence type="ECO:0000256" key="1">
    <source>
        <dbReference type="ARBA" id="ARBA00009437"/>
    </source>
</evidence>
<dbReference type="InterPro" id="IPR036388">
    <property type="entry name" value="WH-like_DNA-bd_sf"/>
</dbReference>
<evidence type="ECO:0000313" key="6">
    <source>
        <dbReference type="EMBL" id="PTE14124.1"/>
    </source>
</evidence>
<keyword evidence="3" id="KW-0238">DNA-binding</keyword>